<evidence type="ECO:0000313" key="5">
    <source>
        <dbReference type="EMBL" id="TMW56173.1"/>
    </source>
</evidence>
<dbReference type="InterPro" id="IPR011009">
    <property type="entry name" value="Kinase-like_dom_sf"/>
</dbReference>
<comment type="subcellular location">
    <subcellularLocation>
        <location evidence="1">Membrane</location>
        <topology evidence="1">Single-pass membrane protein</topology>
    </subcellularLocation>
</comment>
<dbReference type="PANTHER" id="PTHR24416:SF611">
    <property type="entry name" value="TYROSINE-PROTEIN KINASE TRANSMEMBRANE RECEPTOR ROR"/>
    <property type="match status" value="1"/>
</dbReference>
<name>A0A8K1FEU2_PYTOL</name>
<keyword evidence="6" id="KW-1185">Reference proteome</keyword>
<feature type="domain" description="Protein kinase" evidence="4">
    <location>
        <begin position="713"/>
        <end position="984"/>
    </location>
</feature>
<evidence type="ECO:0000256" key="3">
    <source>
        <dbReference type="PROSITE-ProRule" id="PRU10141"/>
    </source>
</evidence>
<keyword evidence="3" id="KW-0067">ATP-binding</keyword>
<keyword evidence="3" id="KW-0547">Nucleotide-binding</keyword>
<dbReference type="GO" id="GO:0005886">
    <property type="term" value="C:plasma membrane"/>
    <property type="evidence" value="ECO:0007669"/>
    <property type="project" value="TreeGrafter"/>
</dbReference>
<dbReference type="OrthoDB" id="98077at2759"/>
<proteinExistence type="predicted"/>
<dbReference type="Proteomes" id="UP000794436">
    <property type="component" value="Unassembled WGS sequence"/>
</dbReference>
<dbReference type="SMART" id="SM00219">
    <property type="entry name" value="TyrKc"/>
    <property type="match status" value="1"/>
</dbReference>
<sequence>MKGAFRRYEAYPETRYTIVQAWEPRASTRRPISPSVKATSPRNRASFVAFDTLEKRHVLVTAVRKATASGGQIDHAHRVMQTLSRTTGFQRLLDVWEDEDRAWVFVQDFNMNWMPLDIYFETHMFTEDKLRRATFQVVSMVHFLHSHRLSASGQLCAHQDLVMDANTDNVTWLISPMLVLSGCLLVPETPSRFAKDIAGIGVMMIHLSVLQNAEDFAKVEDLDKLQQMIHDQLQHLTAPCRAIIVSCLTESPSINELIKRKWLRHVDFVSVVPRTDHHPNGHTFIHPQRLELSGLLWKLATFLLLNYNGELHHLGAIQTASSRKEEELESTRQRLRKTAKRAYVGRKVFFTHHHPSIGGGRSGSMLNRGIVIMPPLSSAMLPGAADSEGLDPFEQGTSIVQSRSFYLPNAEKTETEEAIYEVSAQAISTHTSPYDSFVYEFPASPLVKPLPVYDAFDSVNEDNEFFLVESSALENGIVEDGEGRRERTPSLLMHENGHSNGSISSLKKQISRSLLPHSHSSTWEDDQQHSNVPSHYESSYGWAKESMDPVHFSAFGPSDISYRETFRIDIWAYLQQQRREMLENALERNESEVGQRVQPLQLARGTLITICVEPNDRFGITGDDCKSFRWRGEINGVSFDMYRQRSNVKRSEDEEDREEDALCIARIVAGTKVSLLYIRLRASADRGDAGLSTLSTHLEHLTPTVPEILPEALEIVRPIGKGAFGEAVLALWKEQNTHVVIKSPHQNAFGDSETVEAFRHEAAVMQMVGKHPHVVELIGLLSSSSGSALVTEYLPNGSLDSLLARAGALSTSADDVYSEHLSLFSRTVMARDAAHGIINIHQGHILHRDIAARNCLLDVNFRVKVCDFGLSRLSKASMYFDDLDHGFGPVKWMAPESVLPPHLFSTQSDSYMFGVLMYEIFSGSLPFPGISSREAVALILEGAHVPIPQHLPLTHQDLMRQCFDLHPLSRPTMDHIFSTLDRWILHDTRHHTPHPVGIL</sequence>
<reference evidence="5" key="1">
    <citation type="submission" date="2019-03" db="EMBL/GenBank/DDBJ databases">
        <title>Long read genome sequence of the mycoparasitic Pythium oligandrum ATCC 38472 isolated from sugarbeet rhizosphere.</title>
        <authorList>
            <person name="Gaulin E."/>
        </authorList>
    </citation>
    <scope>NUCLEOTIDE SEQUENCE</scope>
    <source>
        <strain evidence="5">ATCC 38472_TT</strain>
    </source>
</reference>
<dbReference type="EMBL" id="SPLM01000146">
    <property type="protein sequence ID" value="TMW56173.1"/>
    <property type="molecule type" value="Genomic_DNA"/>
</dbReference>
<dbReference type="GO" id="GO:0007169">
    <property type="term" value="P:cell surface receptor protein tyrosine kinase signaling pathway"/>
    <property type="evidence" value="ECO:0007669"/>
    <property type="project" value="TreeGrafter"/>
</dbReference>
<comment type="catalytic activity">
    <reaction evidence="2">
        <text>L-tyrosyl-[protein] + ATP = O-phospho-L-tyrosyl-[protein] + ADP + H(+)</text>
        <dbReference type="Rhea" id="RHEA:10596"/>
        <dbReference type="Rhea" id="RHEA-COMP:10136"/>
        <dbReference type="Rhea" id="RHEA-COMP:20101"/>
        <dbReference type="ChEBI" id="CHEBI:15378"/>
        <dbReference type="ChEBI" id="CHEBI:30616"/>
        <dbReference type="ChEBI" id="CHEBI:46858"/>
        <dbReference type="ChEBI" id="CHEBI:61978"/>
        <dbReference type="ChEBI" id="CHEBI:456216"/>
        <dbReference type="EC" id="2.7.10.1"/>
    </reaction>
</comment>
<dbReference type="InterPro" id="IPR000719">
    <property type="entry name" value="Prot_kinase_dom"/>
</dbReference>
<dbReference type="SUPFAM" id="SSF56112">
    <property type="entry name" value="Protein kinase-like (PK-like)"/>
    <property type="match status" value="2"/>
</dbReference>
<dbReference type="PRINTS" id="PR00109">
    <property type="entry name" value="TYRKINASE"/>
</dbReference>
<dbReference type="InterPro" id="IPR020635">
    <property type="entry name" value="Tyr_kinase_cat_dom"/>
</dbReference>
<dbReference type="InterPro" id="IPR050122">
    <property type="entry name" value="RTK"/>
</dbReference>
<evidence type="ECO:0000313" key="6">
    <source>
        <dbReference type="Proteomes" id="UP000794436"/>
    </source>
</evidence>
<dbReference type="PROSITE" id="PS00107">
    <property type="entry name" value="PROTEIN_KINASE_ATP"/>
    <property type="match status" value="1"/>
</dbReference>
<comment type="caution">
    <text evidence="5">The sequence shown here is derived from an EMBL/GenBank/DDBJ whole genome shotgun (WGS) entry which is preliminary data.</text>
</comment>
<dbReference type="GO" id="GO:0004714">
    <property type="term" value="F:transmembrane receptor protein tyrosine kinase activity"/>
    <property type="evidence" value="ECO:0007669"/>
    <property type="project" value="UniProtKB-EC"/>
</dbReference>
<gene>
    <name evidence="5" type="ORF">Poli38472_008821</name>
</gene>
<dbReference type="PANTHER" id="PTHR24416">
    <property type="entry name" value="TYROSINE-PROTEIN KINASE RECEPTOR"/>
    <property type="match status" value="1"/>
</dbReference>
<dbReference type="PROSITE" id="PS00109">
    <property type="entry name" value="PROTEIN_KINASE_TYR"/>
    <property type="match status" value="1"/>
</dbReference>
<dbReference type="Pfam" id="PF07714">
    <property type="entry name" value="PK_Tyr_Ser-Thr"/>
    <property type="match status" value="1"/>
</dbReference>
<dbReference type="GO" id="GO:0043235">
    <property type="term" value="C:receptor complex"/>
    <property type="evidence" value="ECO:0007669"/>
    <property type="project" value="TreeGrafter"/>
</dbReference>
<organism evidence="5 6">
    <name type="scientific">Pythium oligandrum</name>
    <name type="common">Mycoparasitic fungus</name>
    <dbReference type="NCBI Taxonomy" id="41045"/>
    <lineage>
        <taxon>Eukaryota</taxon>
        <taxon>Sar</taxon>
        <taxon>Stramenopiles</taxon>
        <taxon>Oomycota</taxon>
        <taxon>Peronosporomycetes</taxon>
        <taxon>Pythiales</taxon>
        <taxon>Pythiaceae</taxon>
        <taxon>Pythium</taxon>
    </lineage>
</organism>
<dbReference type="Gene3D" id="1.10.510.10">
    <property type="entry name" value="Transferase(Phosphotransferase) domain 1"/>
    <property type="match status" value="1"/>
</dbReference>
<dbReference type="InterPro" id="IPR001245">
    <property type="entry name" value="Ser-Thr/Tyr_kinase_cat_dom"/>
</dbReference>
<accession>A0A8K1FEU2</accession>
<dbReference type="PROSITE" id="PS50011">
    <property type="entry name" value="PROTEIN_KINASE_DOM"/>
    <property type="match status" value="1"/>
</dbReference>
<evidence type="ECO:0000259" key="4">
    <source>
        <dbReference type="PROSITE" id="PS50011"/>
    </source>
</evidence>
<feature type="binding site" evidence="3">
    <location>
        <position position="742"/>
    </location>
    <ligand>
        <name>ATP</name>
        <dbReference type="ChEBI" id="CHEBI:30616"/>
    </ligand>
</feature>
<dbReference type="InterPro" id="IPR017441">
    <property type="entry name" value="Protein_kinase_ATP_BS"/>
</dbReference>
<evidence type="ECO:0000256" key="1">
    <source>
        <dbReference type="ARBA" id="ARBA00004167"/>
    </source>
</evidence>
<dbReference type="InterPro" id="IPR008266">
    <property type="entry name" value="Tyr_kinase_AS"/>
</dbReference>
<dbReference type="GO" id="GO:0005524">
    <property type="term" value="F:ATP binding"/>
    <property type="evidence" value="ECO:0007669"/>
    <property type="project" value="UniProtKB-UniRule"/>
</dbReference>
<protein>
    <recommendedName>
        <fullName evidence="4">Protein kinase domain-containing protein</fullName>
    </recommendedName>
</protein>
<dbReference type="AlphaFoldDB" id="A0A8K1FEU2"/>
<evidence type="ECO:0000256" key="2">
    <source>
        <dbReference type="ARBA" id="ARBA00051243"/>
    </source>
</evidence>